<dbReference type="EMBL" id="CP015163">
    <property type="protein sequence ID" value="AXB42035.1"/>
    <property type="molecule type" value="Genomic_DNA"/>
</dbReference>
<evidence type="ECO:0000313" key="3">
    <source>
        <dbReference type="EMBL" id="AXB42035.1"/>
    </source>
</evidence>
<evidence type="ECO:0000259" key="2">
    <source>
        <dbReference type="Pfam" id="PF01895"/>
    </source>
</evidence>
<dbReference type="Proteomes" id="UP000250434">
    <property type="component" value="Chromosome"/>
</dbReference>
<feature type="domain" description="PhoU" evidence="2">
    <location>
        <begin position="17"/>
        <end position="103"/>
    </location>
</feature>
<dbReference type="AlphaFoldDB" id="A0A344L1W1"/>
<sequence length="217" mass="23388">MRERFHGRLEELGGQLVRLSAAAAAELRLANRALFEHEPALAAEVKRTDRLLDSARDECEHTAHRLLALEAPVAGDLRLVLVAVYCADRLERMGDLARHIAETAARAHPDPAVPDDLLPAFEQLAECTAAMADDLCVFLSETGETGGTAFAQLHAADAEVDALQQHVLAEVTGPDWRHGVPAAVNATLLARFYGRFADQAVSVARRADFAATGALPR</sequence>
<proteinExistence type="predicted"/>
<dbReference type="RefSeq" id="WP_113691303.1">
    <property type="nucleotide sequence ID" value="NZ_CP015163.1"/>
</dbReference>
<gene>
    <name evidence="3" type="ORF">A4R43_05425</name>
</gene>
<dbReference type="KEGG" id="aab:A4R43_05425"/>
<dbReference type="Gene3D" id="1.20.58.220">
    <property type="entry name" value="Phosphate transport system protein phou homolog 2, domain 2"/>
    <property type="match status" value="1"/>
</dbReference>
<dbReference type="GO" id="GO:0006817">
    <property type="term" value="P:phosphate ion transport"/>
    <property type="evidence" value="ECO:0007669"/>
    <property type="project" value="UniProtKB-KW"/>
</dbReference>
<dbReference type="OrthoDB" id="9814256at2"/>
<keyword evidence="1" id="KW-0592">Phosphate transport</keyword>
<dbReference type="GO" id="GO:0030643">
    <property type="term" value="P:intracellular phosphate ion homeostasis"/>
    <property type="evidence" value="ECO:0007669"/>
    <property type="project" value="InterPro"/>
</dbReference>
<dbReference type="InterPro" id="IPR038078">
    <property type="entry name" value="PhoU-like_sf"/>
</dbReference>
<accession>A0A344L1W1</accession>
<dbReference type="Pfam" id="PF01895">
    <property type="entry name" value="PhoU"/>
    <property type="match status" value="1"/>
</dbReference>
<dbReference type="SUPFAM" id="SSF109755">
    <property type="entry name" value="PhoU-like"/>
    <property type="match status" value="1"/>
</dbReference>
<protein>
    <recommendedName>
        <fullName evidence="2">PhoU domain-containing protein</fullName>
    </recommendedName>
</protein>
<dbReference type="GO" id="GO:0045936">
    <property type="term" value="P:negative regulation of phosphate metabolic process"/>
    <property type="evidence" value="ECO:0007669"/>
    <property type="project" value="InterPro"/>
</dbReference>
<reference evidence="3 4" key="1">
    <citation type="submission" date="2016-04" db="EMBL/GenBank/DDBJ databases">
        <title>Complete genome sequence and analysis of deep-sea sediment isolate, Amycolatopsis sp. WP1.</title>
        <authorList>
            <person name="Wang H."/>
            <person name="Chen S."/>
            <person name="Wu Q."/>
        </authorList>
    </citation>
    <scope>NUCLEOTIDE SEQUENCE [LARGE SCALE GENOMIC DNA]</scope>
    <source>
        <strain evidence="3 4">WP1</strain>
    </source>
</reference>
<dbReference type="PANTHER" id="PTHR42930">
    <property type="entry name" value="PHOSPHATE-SPECIFIC TRANSPORT SYSTEM ACCESSORY PROTEIN PHOU"/>
    <property type="match status" value="1"/>
</dbReference>
<organism evidence="3 4">
    <name type="scientific">Amycolatopsis albispora</name>
    <dbReference type="NCBI Taxonomy" id="1804986"/>
    <lineage>
        <taxon>Bacteria</taxon>
        <taxon>Bacillati</taxon>
        <taxon>Actinomycetota</taxon>
        <taxon>Actinomycetes</taxon>
        <taxon>Pseudonocardiales</taxon>
        <taxon>Pseudonocardiaceae</taxon>
        <taxon>Amycolatopsis</taxon>
    </lineage>
</organism>
<dbReference type="InterPro" id="IPR028366">
    <property type="entry name" value="PhoU"/>
</dbReference>
<dbReference type="PANTHER" id="PTHR42930:SF3">
    <property type="entry name" value="PHOSPHATE-SPECIFIC TRANSPORT SYSTEM ACCESSORY PROTEIN PHOU"/>
    <property type="match status" value="1"/>
</dbReference>
<name>A0A344L1W1_9PSEU</name>
<dbReference type="InterPro" id="IPR026022">
    <property type="entry name" value="PhoU_dom"/>
</dbReference>
<evidence type="ECO:0000313" key="4">
    <source>
        <dbReference type="Proteomes" id="UP000250434"/>
    </source>
</evidence>
<evidence type="ECO:0000256" key="1">
    <source>
        <dbReference type="ARBA" id="ARBA00022592"/>
    </source>
</evidence>
<keyword evidence="4" id="KW-1185">Reference proteome</keyword>
<keyword evidence="1" id="KW-0813">Transport</keyword>